<dbReference type="InterPro" id="IPR002586">
    <property type="entry name" value="CobQ/CobB/MinD/ParA_Nub-bd_dom"/>
</dbReference>
<dbReference type="AlphaFoldDB" id="A0A088E2M0"/>
<dbReference type="PANTHER" id="PTHR43041:SF1">
    <property type="entry name" value="METALLO-BETA-LACTAMASE DOMAIN-CONTAINING PROTEIN"/>
    <property type="match status" value="1"/>
</dbReference>
<feature type="domain" description="ODP" evidence="2">
    <location>
        <begin position="165"/>
        <end position="265"/>
    </location>
</feature>
<dbReference type="InterPro" id="IPR045761">
    <property type="entry name" value="ODP_dom"/>
</dbReference>
<dbReference type="Gene3D" id="3.40.50.300">
    <property type="entry name" value="P-loop containing nucleotide triphosphate hydrolases"/>
    <property type="match status" value="1"/>
</dbReference>
<accession>A0A088E2M0</accession>
<dbReference type="RefSeq" id="WP_012020480.1">
    <property type="nucleotide sequence ID" value="NZ_CP008822.1"/>
</dbReference>
<dbReference type="Gene3D" id="3.60.15.10">
    <property type="entry name" value="Ribonuclease Z/Hydroxyacylglutathione hydrolase-like"/>
    <property type="match status" value="1"/>
</dbReference>
<gene>
    <name evidence="3" type="ORF">HA72_0517</name>
</gene>
<evidence type="ECO:0000313" key="4">
    <source>
        <dbReference type="Proteomes" id="UP000029084"/>
    </source>
</evidence>
<reference evidence="3 4" key="1">
    <citation type="journal article" date="2014" name="J. Bacteriol.">
        <title>Role of an Archaeal PitA Transporter in the Copper and Arsenic Resistance of Metallosphaera sedula, an Extreme Thermoacidophile.</title>
        <authorList>
            <person name="McCarthy S."/>
            <person name="Ai C."/>
            <person name="Wheaton G."/>
            <person name="Tevatia R."/>
            <person name="Eckrich V."/>
            <person name="Kelly R."/>
            <person name="Blum P."/>
        </authorList>
    </citation>
    <scope>NUCLEOTIDE SEQUENCE [LARGE SCALE GENOMIC DNA]</scope>
    <source>
        <strain evidence="3 4">CuR1</strain>
    </source>
</reference>
<dbReference type="Pfam" id="PF19583">
    <property type="entry name" value="ODP"/>
    <property type="match status" value="1"/>
</dbReference>
<evidence type="ECO:0000259" key="1">
    <source>
        <dbReference type="Pfam" id="PF01656"/>
    </source>
</evidence>
<organism evidence="3 4">
    <name type="scientific">Metallosphaera sedula</name>
    <dbReference type="NCBI Taxonomy" id="43687"/>
    <lineage>
        <taxon>Archaea</taxon>
        <taxon>Thermoproteota</taxon>
        <taxon>Thermoprotei</taxon>
        <taxon>Sulfolobales</taxon>
        <taxon>Sulfolobaceae</taxon>
        <taxon>Metallosphaera</taxon>
    </lineage>
</organism>
<dbReference type="Proteomes" id="UP000029084">
    <property type="component" value="Chromosome"/>
</dbReference>
<dbReference type="Pfam" id="PF01656">
    <property type="entry name" value="CbiA"/>
    <property type="match status" value="1"/>
</dbReference>
<evidence type="ECO:0000313" key="3">
    <source>
        <dbReference type="EMBL" id="AIM26679.1"/>
    </source>
</evidence>
<proteinExistence type="predicted"/>
<dbReference type="InterPro" id="IPR027417">
    <property type="entry name" value="P-loop_NTPase"/>
</dbReference>
<feature type="domain" description="CobQ/CobB/MinD/ParA nucleotide binding" evidence="1">
    <location>
        <begin position="10"/>
        <end position="163"/>
    </location>
</feature>
<dbReference type="InterPro" id="IPR036866">
    <property type="entry name" value="RibonucZ/Hydroxyglut_hydro"/>
</dbReference>
<dbReference type="PANTHER" id="PTHR43041">
    <property type="entry name" value="HYDROLASE, METALLO-BETA-LACTAMASE SUPERFAMILY"/>
    <property type="match status" value="1"/>
</dbReference>
<dbReference type="SUPFAM" id="SSF52540">
    <property type="entry name" value="P-loop containing nucleoside triphosphate hydrolases"/>
    <property type="match status" value="1"/>
</dbReference>
<name>A0A088E2M0_9CREN</name>
<dbReference type="OrthoDB" id="36110at2157"/>
<protein>
    <submittedName>
        <fullName evidence="3">Putative flavoprotein-like protein</fullName>
    </submittedName>
</protein>
<dbReference type="SUPFAM" id="SSF56281">
    <property type="entry name" value="Metallo-hydrolase/oxidoreductase"/>
    <property type="match status" value="1"/>
</dbReference>
<evidence type="ECO:0000259" key="2">
    <source>
        <dbReference type="Pfam" id="PF19583"/>
    </source>
</evidence>
<dbReference type="EMBL" id="CP008822">
    <property type="protein sequence ID" value="AIM26679.1"/>
    <property type="molecule type" value="Genomic_DNA"/>
</dbReference>
<sequence>MTNRIVKFSLFSIKGGVGKSTIAYFLAKKLSEKYKVLLVDRDYTNTIGRIFGLKTGLINVIADKVEGKYLVQEGNLRVLTLVSILPTKLPNVKEFVEMYSKALKDIEVVITDNPPGMDEITALETEGYHLATGDSSCNAIFVTTPGLALDITLSRLSDTCESLLNSVGAKIPFGKSYIEAVPAHFLHSPGNFHFYDPISKVYFSGDMGAAIFPKDKWYLIVENFEEHVKLMEGFHRRYIPSKAAIEKWLNRIQGMDIRIIAPQHGSIFMEKDVKNFLDWLRSLDKVGLDLL</sequence>
<dbReference type="GeneID" id="91754967"/>